<keyword evidence="2" id="KW-0812">Transmembrane</keyword>
<evidence type="ECO:0000259" key="5">
    <source>
        <dbReference type="Pfam" id="PF04357"/>
    </source>
</evidence>
<keyword evidence="4" id="KW-0472">Membrane</keyword>
<dbReference type="PANTHER" id="PTHR36985:SF1">
    <property type="entry name" value="TRANSLOCATION AND ASSEMBLY MODULE SUBUNIT TAMB"/>
    <property type="match status" value="1"/>
</dbReference>
<evidence type="ECO:0000256" key="3">
    <source>
        <dbReference type="ARBA" id="ARBA00022989"/>
    </source>
</evidence>
<reference evidence="6" key="1">
    <citation type="submission" date="2016-10" db="EMBL/GenBank/DDBJ databases">
        <authorList>
            <person name="de Groot N.N."/>
        </authorList>
    </citation>
    <scope>NUCLEOTIDE SEQUENCE</scope>
</reference>
<evidence type="ECO:0000256" key="1">
    <source>
        <dbReference type="ARBA" id="ARBA00004167"/>
    </source>
</evidence>
<dbReference type="GO" id="GO:0097347">
    <property type="term" value="C:TAM protein secretion complex"/>
    <property type="evidence" value="ECO:0007669"/>
    <property type="project" value="TreeGrafter"/>
</dbReference>
<sequence length="1070" mass="118717">MKKFIYAFLSLFVLLITILVVAANSSYVIKKLADMYAPDYNISYDGIDGNILTGVKIAGLKYEGLPLTDEITFSWNPSKLLYKRIAINSIDVKNVDIDTLKALAAHFSDDNQSALGKDEKERTSSSAPFAFSVAVKWASVSFKPFRIEGVSLSTLFLNTRGVLYRSGGLEVESVKLETVSSVGEVLLSASLKNRILSFKRLNLAKIDTKAIEKIVADTRRYSKDQTHGDTAKQNTDNPLIPKVVMVRSLHVDLLPAVFEPVHLHTAVLDAEAIQLDMKSLMLSSRKIDLNMTTNLSNVVEHGAVRANHFGGNIVITPHQRLYKLYHLPLRKKAIGSVQVDFNASRKKISVDICSKAKNILELPEDGEGNRTEVHIDIDSLLSHVVFDFQSKKLKADTKVTVTTPYTEEVTLGNYFEMEVDKQVRYTGDISIPKLRGLDVNLSKLLKNLQLHYKGTLHRVSATLNADALEGSFVSNDLKKGMVHLQTKAPLLLKELVKMPEKLSEGNVEVFVDMPVDFSKSVPLEANATLVSNLANINVKAVYGDHVDLSLTATMPKDSLLRELAPKVKWDTLSPMYANMVLKEHTYRLNLRTHTLNAKLAVPTKEGKVFGKVMLPGIQADIKGKLGSNIVLHSDIDDAKQLFDAVDSVYTLEQLPNVKGALLLDATLDAEQNLTLRLQSPQIRYDADRETEYTIDDLNVVLAKHGSRITLDMYSFVYNGTKLYANKPAVIVLKDNTLFIEEFWLNDQLKISGGLDFKQMKGEIDTAAQKFHISHEFADIDSNIDLKTVFNGNKTNINGKITLLGGNIHYDLSTKTFPSDSDIVIVQQQKESEENSFVNNLSMLVNIENQKPLVYKEGPVNVKSNLSLVVHKAPGTQPVVLGSIDIVDGSSYLFQGKRFVLEKSHIYLTGDPLKPLLDLKVKYKGLRHLITVTITGTPAVPNIMFSSVPSLSKEQILSIILFDSEEGAGTNDANAMMKMMGGVMAKSALNDLGVKIDHLVIGAGSIEVGKKLTDKITVIYINGEIPEMKMKYEYNPNIEVVIGASEKSESADIVYKKDFNLHEKDIVIKRR</sequence>
<dbReference type="PANTHER" id="PTHR36985">
    <property type="entry name" value="TRANSLOCATION AND ASSEMBLY MODULE SUBUNIT TAMB"/>
    <property type="match status" value="1"/>
</dbReference>
<dbReference type="EMBL" id="FPIB01000003">
    <property type="protein sequence ID" value="SFV89831.1"/>
    <property type="molecule type" value="Genomic_DNA"/>
</dbReference>
<proteinExistence type="predicted"/>
<evidence type="ECO:0000313" key="6">
    <source>
        <dbReference type="EMBL" id="SFV89831.1"/>
    </source>
</evidence>
<gene>
    <name evidence="6" type="ORF">MNB_SV-4-1014</name>
</gene>
<organism evidence="6">
    <name type="scientific">hydrothermal vent metagenome</name>
    <dbReference type="NCBI Taxonomy" id="652676"/>
    <lineage>
        <taxon>unclassified sequences</taxon>
        <taxon>metagenomes</taxon>
        <taxon>ecological metagenomes</taxon>
    </lineage>
</organism>
<comment type="subcellular location">
    <subcellularLocation>
        <location evidence="1">Membrane</location>
        <topology evidence="1">Single-pass membrane protein</topology>
    </subcellularLocation>
</comment>
<dbReference type="InterPro" id="IPR007452">
    <property type="entry name" value="TamB_C"/>
</dbReference>
<keyword evidence="3" id="KW-1133">Transmembrane helix</keyword>
<feature type="domain" description="Translocation and assembly module TamB C-terminal" evidence="5">
    <location>
        <begin position="745"/>
        <end position="1058"/>
    </location>
</feature>
<evidence type="ECO:0000256" key="4">
    <source>
        <dbReference type="ARBA" id="ARBA00023136"/>
    </source>
</evidence>
<dbReference type="GO" id="GO:0009306">
    <property type="term" value="P:protein secretion"/>
    <property type="evidence" value="ECO:0007669"/>
    <property type="project" value="InterPro"/>
</dbReference>
<dbReference type="Pfam" id="PF04357">
    <property type="entry name" value="TamB"/>
    <property type="match status" value="1"/>
</dbReference>
<dbReference type="AlphaFoldDB" id="A0A1W1E7J7"/>
<dbReference type="GO" id="GO:0005886">
    <property type="term" value="C:plasma membrane"/>
    <property type="evidence" value="ECO:0007669"/>
    <property type="project" value="InterPro"/>
</dbReference>
<evidence type="ECO:0000256" key="2">
    <source>
        <dbReference type="ARBA" id="ARBA00022692"/>
    </source>
</evidence>
<accession>A0A1W1E7J7</accession>
<protein>
    <submittedName>
        <fullName evidence="6">Putative exported protein</fullName>
    </submittedName>
</protein>
<name>A0A1W1E7J7_9ZZZZ</name>